<evidence type="ECO:0000256" key="3">
    <source>
        <dbReference type="SAM" id="SignalP"/>
    </source>
</evidence>
<evidence type="ECO:0000256" key="2">
    <source>
        <dbReference type="SAM" id="Phobius"/>
    </source>
</evidence>
<keyword evidence="2" id="KW-1133">Transmembrane helix</keyword>
<reference evidence="4" key="1">
    <citation type="journal article" date="2021" name="Genome Biol. Evol.">
        <title>The assembled and annotated genome of the fairy-ring fungus Marasmius oreades.</title>
        <authorList>
            <person name="Hiltunen M."/>
            <person name="Ament-Velasquez S.L."/>
            <person name="Johannesson H."/>
        </authorList>
    </citation>
    <scope>NUCLEOTIDE SEQUENCE</scope>
    <source>
        <strain evidence="4">03SP1</strain>
    </source>
</reference>
<keyword evidence="3" id="KW-0732">Signal</keyword>
<feature type="signal peptide" evidence="3">
    <location>
        <begin position="1"/>
        <end position="19"/>
    </location>
</feature>
<keyword evidence="2" id="KW-0472">Membrane</keyword>
<feature type="compositionally biased region" description="Polar residues" evidence="1">
    <location>
        <begin position="574"/>
        <end position="583"/>
    </location>
</feature>
<dbReference type="EMBL" id="CM032181">
    <property type="protein sequence ID" value="KAG7100237.1"/>
    <property type="molecule type" value="Genomic_DNA"/>
</dbReference>
<dbReference type="SUPFAM" id="SSF48208">
    <property type="entry name" value="Six-hairpin glycosidases"/>
    <property type="match status" value="1"/>
</dbReference>
<accession>A0A9P7V509</accession>
<dbReference type="OrthoDB" id="2997393at2759"/>
<dbReference type="KEGG" id="more:E1B28_002011"/>
<evidence type="ECO:0000313" key="4">
    <source>
        <dbReference type="EMBL" id="KAG7100237.1"/>
    </source>
</evidence>
<evidence type="ECO:0000313" key="5">
    <source>
        <dbReference type="Proteomes" id="UP001049176"/>
    </source>
</evidence>
<organism evidence="4 5">
    <name type="scientific">Marasmius oreades</name>
    <name type="common">fairy-ring Marasmius</name>
    <dbReference type="NCBI Taxonomy" id="181124"/>
    <lineage>
        <taxon>Eukaryota</taxon>
        <taxon>Fungi</taxon>
        <taxon>Dikarya</taxon>
        <taxon>Basidiomycota</taxon>
        <taxon>Agaricomycotina</taxon>
        <taxon>Agaricomycetes</taxon>
        <taxon>Agaricomycetidae</taxon>
        <taxon>Agaricales</taxon>
        <taxon>Marasmiineae</taxon>
        <taxon>Marasmiaceae</taxon>
        <taxon>Marasmius</taxon>
    </lineage>
</organism>
<comment type="caution">
    <text evidence="4">The sequence shown here is derived from an EMBL/GenBank/DDBJ whole genome shotgun (WGS) entry which is preliminary data.</text>
</comment>
<dbReference type="InterPro" id="IPR008928">
    <property type="entry name" value="6-hairpin_glycosidase_sf"/>
</dbReference>
<feature type="region of interest" description="Disordered" evidence="1">
    <location>
        <begin position="431"/>
        <end position="459"/>
    </location>
</feature>
<feature type="region of interest" description="Disordered" evidence="1">
    <location>
        <begin position="564"/>
        <end position="583"/>
    </location>
</feature>
<evidence type="ECO:0000256" key="1">
    <source>
        <dbReference type="SAM" id="MobiDB-lite"/>
    </source>
</evidence>
<keyword evidence="2" id="KW-0812">Transmembrane</keyword>
<dbReference type="RefSeq" id="XP_043016707.1">
    <property type="nucleotide sequence ID" value="XM_043147993.1"/>
</dbReference>
<dbReference type="Gene3D" id="1.50.10.20">
    <property type="match status" value="1"/>
</dbReference>
<sequence length="639" mass="69572">MVFSHWFYLSPLILKAVLAQSPSLPSVTSANLTKERTYEELVTLASAAIDIDTDAVPPNSNGILTFGDHFSITPVLHSQMAEYDILTHNTTYRDFLQVQLTQVSAEVMNASDYQCQPFLLFETFCCIIISTGSYILKSHSVWREYGYAASKAYIAYQDDRYMTIAQQLWDFGRSYSISDEEIESKKSARKSLSLRTECNGKSLLGGVFSNTNSTNGLVDSSPSAAFFTLSALLGELTSNNTYTQYANRTLQFLKNFSYFPHSNGPQNEKSVFALENVNDGFCLSTGFPAWFPDTGTIIEGLSILASSTNDTSIDGLLQDAINSSTVYRDSKQLDGVIQLSGVPLGFPSGDAYLVRGLATAYKRNQVHPTMREYVKEFITVQYNALLDNSTLEQSNIYVDPGTGPLDRIPQRSLSKSNQTYAAMVFVQAINPDNSTSPGGNGKPPSGTGSGASSPGTKNATKSGEIAGGVVGGLAFIGLLSGLTACLCIRRRRRRRGLGKLPSISYLISPFQIPGSSGDTSPISPITRVKRKQWLSTLYSPQGDRTTPGTSPVSLVSRGMRVKSRLCPPPRSPVQEPTVTPSNVQREVGEVDSGVPLNEDPHARFNIMSTAEMARILNARLQAESLQNEMPPAYPESQIG</sequence>
<dbReference type="AlphaFoldDB" id="A0A9P7V509"/>
<feature type="transmembrane region" description="Helical" evidence="2">
    <location>
        <begin position="465"/>
        <end position="488"/>
    </location>
</feature>
<dbReference type="Proteomes" id="UP001049176">
    <property type="component" value="Chromosome 1"/>
</dbReference>
<feature type="chain" id="PRO_5040476069" description="Glycoside hydrolase family 76 protein" evidence="3">
    <location>
        <begin position="20"/>
        <end position="639"/>
    </location>
</feature>
<name>A0A9P7V509_9AGAR</name>
<keyword evidence="5" id="KW-1185">Reference proteome</keyword>
<evidence type="ECO:0008006" key="6">
    <source>
        <dbReference type="Google" id="ProtNLM"/>
    </source>
</evidence>
<feature type="compositionally biased region" description="Low complexity" evidence="1">
    <location>
        <begin position="442"/>
        <end position="457"/>
    </location>
</feature>
<proteinExistence type="predicted"/>
<gene>
    <name evidence="4" type="ORF">E1B28_002011</name>
</gene>
<dbReference type="GO" id="GO:0005975">
    <property type="term" value="P:carbohydrate metabolic process"/>
    <property type="evidence" value="ECO:0007669"/>
    <property type="project" value="InterPro"/>
</dbReference>
<protein>
    <recommendedName>
        <fullName evidence="6">Glycoside hydrolase family 76 protein</fullName>
    </recommendedName>
</protein>
<dbReference type="GeneID" id="66071087"/>